<dbReference type="OrthoDB" id="9800696at2"/>
<evidence type="ECO:0000313" key="12">
    <source>
        <dbReference type="EMBL" id="SUE35132.1"/>
    </source>
</evidence>
<dbReference type="InterPro" id="IPR046884">
    <property type="entry name" value="MnmA-like_central"/>
</dbReference>
<evidence type="ECO:0000256" key="9">
    <source>
        <dbReference type="ARBA" id="ARBA00051542"/>
    </source>
</evidence>
<evidence type="ECO:0000256" key="4">
    <source>
        <dbReference type="ARBA" id="ARBA00022694"/>
    </source>
</evidence>
<organism evidence="12 13">
    <name type="scientific">Rikenella microfusus</name>
    <dbReference type="NCBI Taxonomy" id="28139"/>
    <lineage>
        <taxon>Bacteria</taxon>
        <taxon>Pseudomonadati</taxon>
        <taxon>Bacteroidota</taxon>
        <taxon>Bacteroidia</taxon>
        <taxon>Bacteroidales</taxon>
        <taxon>Rikenellaceae</taxon>
        <taxon>Rikenella</taxon>
    </lineage>
</organism>
<dbReference type="GO" id="GO:0005524">
    <property type="term" value="F:ATP binding"/>
    <property type="evidence" value="ECO:0007669"/>
    <property type="project" value="UniProtKB-KW"/>
</dbReference>
<reference evidence="12 13" key="1">
    <citation type="submission" date="2018-06" db="EMBL/GenBank/DDBJ databases">
        <authorList>
            <consortium name="Pathogen Informatics"/>
            <person name="Doyle S."/>
        </authorList>
    </citation>
    <scope>NUCLEOTIDE SEQUENCE [LARGE SCALE GENOMIC DNA]</scope>
    <source>
        <strain evidence="12 13">NCTC11190</strain>
    </source>
</reference>
<dbReference type="InterPro" id="IPR004506">
    <property type="entry name" value="MnmA-like"/>
</dbReference>
<dbReference type="Gene3D" id="2.40.30.10">
    <property type="entry name" value="Translation factors"/>
    <property type="match status" value="1"/>
</dbReference>
<evidence type="ECO:0000259" key="11">
    <source>
        <dbReference type="Pfam" id="PF20259"/>
    </source>
</evidence>
<keyword evidence="5" id="KW-0547">Nucleotide-binding</keyword>
<keyword evidence="13" id="KW-1185">Reference proteome</keyword>
<dbReference type="GO" id="GO:0002143">
    <property type="term" value="P:tRNA wobble position uridine thiolation"/>
    <property type="evidence" value="ECO:0007669"/>
    <property type="project" value="TreeGrafter"/>
</dbReference>
<evidence type="ECO:0000313" key="13">
    <source>
        <dbReference type="Proteomes" id="UP000255233"/>
    </source>
</evidence>
<dbReference type="GO" id="GO:0000049">
    <property type="term" value="F:tRNA binding"/>
    <property type="evidence" value="ECO:0007669"/>
    <property type="project" value="UniProtKB-KW"/>
</dbReference>
<evidence type="ECO:0000256" key="6">
    <source>
        <dbReference type="ARBA" id="ARBA00022840"/>
    </source>
</evidence>
<evidence type="ECO:0000256" key="7">
    <source>
        <dbReference type="ARBA" id="ARBA00022884"/>
    </source>
</evidence>
<comment type="catalytic activity">
    <reaction evidence="9">
        <text>S-sulfanyl-L-cysteinyl-[protein] + uridine(34) in tRNA + AH2 + ATP = 2-thiouridine(34) in tRNA + L-cysteinyl-[protein] + A + AMP + diphosphate + H(+)</text>
        <dbReference type="Rhea" id="RHEA:47032"/>
        <dbReference type="Rhea" id="RHEA-COMP:10131"/>
        <dbReference type="Rhea" id="RHEA-COMP:11726"/>
        <dbReference type="Rhea" id="RHEA-COMP:11727"/>
        <dbReference type="Rhea" id="RHEA-COMP:11728"/>
        <dbReference type="ChEBI" id="CHEBI:13193"/>
        <dbReference type="ChEBI" id="CHEBI:15378"/>
        <dbReference type="ChEBI" id="CHEBI:17499"/>
        <dbReference type="ChEBI" id="CHEBI:29950"/>
        <dbReference type="ChEBI" id="CHEBI:30616"/>
        <dbReference type="ChEBI" id="CHEBI:33019"/>
        <dbReference type="ChEBI" id="CHEBI:61963"/>
        <dbReference type="ChEBI" id="CHEBI:65315"/>
        <dbReference type="ChEBI" id="CHEBI:87170"/>
        <dbReference type="ChEBI" id="CHEBI:456215"/>
        <dbReference type="EC" id="2.8.1.13"/>
    </reaction>
</comment>
<dbReference type="InterPro" id="IPR046885">
    <property type="entry name" value="MnmA-like_C"/>
</dbReference>
<dbReference type="Pfam" id="PF20259">
    <property type="entry name" value="tRNA_Me_trans_M"/>
    <property type="match status" value="1"/>
</dbReference>
<dbReference type="CDD" id="cd01998">
    <property type="entry name" value="MnmA_TRMU-like"/>
    <property type="match status" value="1"/>
</dbReference>
<dbReference type="EC" id="2.8.1.13" evidence="1"/>
<keyword evidence="7" id="KW-0694">RNA-binding</keyword>
<gene>
    <name evidence="12" type="primary">mnmA_2</name>
    <name evidence="12" type="ORF">NCTC11190_02378</name>
</gene>
<keyword evidence="2" id="KW-0820">tRNA-binding</keyword>
<keyword evidence="4" id="KW-0819">tRNA processing</keyword>
<dbReference type="Gene3D" id="3.40.50.620">
    <property type="entry name" value="HUPs"/>
    <property type="match status" value="1"/>
</dbReference>
<keyword evidence="3 12" id="KW-0808">Transferase</keyword>
<proteinExistence type="predicted"/>
<keyword evidence="6" id="KW-0067">ATP-binding</keyword>
<protein>
    <recommendedName>
        <fullName evidence="1">tRNA-uridine 2-sulfurtransferase</fullName>
        <ecNumber evidence="1">2.8.1.13</ecNumber>
    </recommendedName>
</protein>
<feature type="domain" description="tRNA-specific 2-thiouridylase MnmA-like central" evidence="11">
    <location>
        <begin position="200"/>
        <end position="265"/>
    </location>
</feature>
<dbReference type="PANTHER" id="PTHR11933:SF5">
    <property type="entry name" value="MITOCHONDRIAL TRNA-SPECIFIC 2-THIOURIDYLASE 1"/>
    <property type="match status" value="1"/>
</dbReference>
<dbReference type="Pfam" id="PF20258">
    <property type="entry name" value="tRNA_Me_trans_C"/>
    <property type="match status" value="1"/>
</dbReference>
<dbReference type="Proteomes" id="UP000255233">
    <property type="component" value="Unassembled WGS sequence"/>
</dbReference>
<dbReference type="GO" id="GO:0103016">
    <property type="term" value="F:tRNA-uridine 2-sulfurtransferase activity"/>
    <property type="evidence" value="ECO:0007669"/>
    <property type="project" value="UniProtKB-EC"/>
</dbReference>
<feature type="domain" description="tRNA-specific 2-thiouridylase MnmA-like C-terminal" evidence="10">
    <location>
        <begin position="276"/>
        <end position="352"/>
    </location>
</feature>
<dbReference type="Pfam" id="PF03054">
    <property type="entry name" value="tRNA_Me_trans"/>
    <property type="match status" value="1"/>
</dbReference>
<dbReference type="InterPro" id="IPR014729">
    <property type="entry name" value="Rossmann-like_a/b/a_fold"/>
</dbReference>
<name>A0A379MWX1_9BACT</name>
<dbReference type="Gene3D" id="2.30.30.280">
    <property type="entry name" value="Adenine nucleotide alpha hydrolases-like domains"/>
    <property type="match status" value="1"/>
</dbReference>
<evidence type="ECO:0000256" key="2">
    <source>
        <dbReference type="ARBA" id="ARBA00022555"/>
    </source>
</evidence>
<dbReference type="AlphaFoldDB" id="A0A379MWX1"/>
<dbReference type="PANTHER" id="PTHR11933">
    <property type="entry name" value="TRNA 5-METHYLAMINOMETHYL-2-THIOURIDYLATE -METHYLTRANSFERASE"/>
    <property type="match status" value="1"/>
</dbReference>
<dbReference type="SUPFAM" id="SSF52402">
    <property type="entry name" value="Adenine nucleotide alpha hydrolases-like"/>
    <property type="match status" value="1"/>
</dbReference>
<sequence length="360" mass="39579">MTSGGADVLVALSGGLDSAAAVLFLREAGYRPRALFLDMLDSEQGRRQAGRTAETLGVELIVEPCADRFRKEVVGHALAEHAAGRTPSPCSRCNPRIKWRLLVEAADRLGIRSVATGHYVRTVERNGHVYFRRGRDTVKDQSYYLWDVPEPLIRRAVLPLGDLTKAEVRRILAEKYGLTELVRRRESMGGCFLEGKRYGDFLKANLPAGTVRPGEAVDLRGVVIGRHEGFPLYTAGQKRGFSLFEPGSGGMAVVSVDAAGNRIVAGPDEALYYRRIILKEWRATCPQELFDHAAELQVAVRGVGRNPEGGCRLTVLDDGRLEVSLLHDRAWALMPGQPTVFYLDDRVVGGGVSDEVKREA</sequence>
<evidence type="ECO:0000256" key="1">
    <source>
        <dbReference type="ARBA" id="ARBA00011949"/>
    </source>
</evidence>
<dbReference type="RefSeq" id="WP_037291699.1">
    <property type="nucleotide sequence ID" value="NZ_UGVL01000001.1"/>
</dbReference>
<accession>A0A379MWX1</accession>
<dbReference type="InterPro" id="IPR023382">
    <property type="entry name" value="MnmA-like_central_sf"/>
</dbReference>
<dbReference type="EMBL" id="UGVL01000001">
    <property type="protein sequence ID" value="SUE35132.1"/>
    <property type="molecule type" value="Genomic_DNA"/>
</dbReference>
<evidence type="ECO:0000259" key="10">
    <source>
        <dbReference type="Pfam" id="PF20258"/>
    </source>
</evidence>
<keyword evidence="8" id="KW-1015">Disulfide bond</keyword>
<evidence type="ECO:0000256" key="5">
    <source>
        <dbReference type="ARBA" id="ARBA00022741"/>
    </source>
</evidence>
<evidence type="ECO:0000256" key="8">
    <source>
        <dbReference type="ARBA" id="ARBA00023157"/>
    </source>
</evidence>
<dbReference type="STRING" id="880526.GCA_000427365_01442"/>
<evidence type="ECO:0000256" key="3">
    <source>
        <dbReference type="ARBA" id="ARBA00022679"/>
    </source>
</evidence>